<evidence type="ECO:0000259" key="1">
    <source>
        <dbReference type="Pfam" id="PF06283"/>
    </source>
</evidence>
<dbReference type="Gene3D" id="3.40.50.880">
    <property type="match status" value="1"/>
</dbReference>
<dbReference type="AlphaFoldDB" id="A0A382BM39"/>
<protein>
    <recommendedName>
        <fullName evidence="1">ThuA-like domain-containing protein</fullName>
    </recommendedName>
</protein>
<evidence type="ECO:0000313" key="2">
    <source>
        <dbReference type="EMBL" id="SVB14193.1"/>
    </source>
</evidence>
<gene>
    <name evidence="2" type="ORF">METZ01_LOCUS167047</name>
</gene>
<accession>A0A382BM39</accession>
<organism evidence="2">
    <name type="scientific">marine metagenome</name>
    <dbReference type="NCBI Taxonomy" id="408172"/>
    <lineage>
        <taxon>unclassified sequences</taxon>
        <taxon>metagenomes</taxon>
        <taxon>ecological metagenomes</taxon>
    </lineage>
</organism>
<dbReference type="EMBL" id="UINC01030200">
    <property type="protein sequence ID" value="SVB14193.1"/>
    <property type="molecule type" value="Genomic_DNA"/>
</dbReference>
<dbReference type="InterPro" id="IPR029062">
    <property type="entry name" value="Class_I_gatase-like"/>
</dbReference>
<dbReference type="PANTHER" id="PTHR40469:SF2">
    <property type="entry name" value="GALACTOSE-BINDING DOMAIN-LIKE SUPERFAMILY PROTEIN"/>
    <property type="match status" value="1"/>
</dbReference>
<dbReference type="SUPFAM" id="SSF52317">
    <property type="entry name" value="Class I glutamine amidotransferase-like"/>
    <property type="match status" value="1"/>
</dbReference>
<proteinExistence type="predicted"/>
<name>A0A382BM39_9ZZZZ</name>
<sequence>MIRRNNKWRITLIISSLIVAISAQNGSLESEKSVLFVYGGWEGHEPEKFRDLFVPWLRGEGFKVTVSPSLNSYLDEDLMNSIDLIIQIYTMSSITEEQENMLISAVRDRGVAIAGWHGGLADAFRKNTEYQFMVGGQWVAHPGDIIDYKVNILDHKDPITYGLSDFKVRSEQYYMHVDPANEVLAETTFNGEHAYWIDGFSMPVVWKKKYGKGNVFYTSLGHSVDVFDIPEALTILKRGILWAIGELN</sequence>
<dbReference type="Pfam" id="PF06283">
    <property type="entry name" value="ThuA"/>
    <property type="match status" value="1"/>
</dbReference>
<dbReference type="PANTHER" id="PTHR40469">
    <property type="entry name" value="SECRETED GLYCOSYL HYDROLASE"/>
    <property type="match status" value="1"/>
</dbReference>
<reference evidence="2" key="1">
    <citation type="submission" date="2018-05" db="EMBL/GenBank/DDBJ databases">
        <authorList>
            <person name="Lanie J.A."/>
            <person name="Ng W.-L."/>
            <person name="Kazmierczak K.M."/>
            <person name="Andrzejewski T.M."/>
            <person name="Davidsen T.M."/>
            <person name="Wayne K.J."/>
            <person name="Tettelin H."/>
            <person name="Glass J.I."/>
            <person name="Rusch D."/>
            <person name="Podicherti R."/>
            <person name="Tsui H.-C.T."/>
            <person name="Winkler M.E."/>
        </authorList>
    </citation>
    <scope>NUCLEOTIDE SEQUENCE</scope>
</reference>
<feature type="domain" description="ThuA-like" evidence="1">
    <location>
        <begin position="34"/>
        <end position="243"/>
    </location>
</feature>
<dbReference type="InterPro" id="IPR029010">
    <property type="entry name" value="ThuA-like"/>
</dbReference>